<sequence>MINIVDHNEESCENFFQHACGNFENFQKGLISENQSEEQEDIWESDQDIEPFLYNKQDYYTFFETHKKYFNTLPGILVRNLYNLCKKSQNNPNEKRKMWLRMINDISFLKHDHDLLRKWPFLEYQWQKYRQQLDLNWPALAAEFSAHGMNTFFKIYFAENAIYVTPNDDLQCLDYNDFKQSLLPLLGRRKDQIADIIGGELWLLCRQLKGEVAISGEIDDISNLLLDNTMSEFFQRLFPRLNFTELDIENARKIMISTDKLSEIMSLLRYTNPRIIYNFILWQAYQQIAIIEDCFPLAEEFDSLLQVEYWNWYAFNMHFRREVAMASYLFHTTRFQKHYRETIMSSSVERLFQHRSERKDLNIERSIKKYVKQYLNMETYTTIYKSEFFTNEKPAFYSYLLELRRLKLRYEFLNPYKDTDDLQFFQEFINFSILLVYRPRLHYFASYDREMWQNSKLLENSDGFYSAIDCLSHQTSLNAEDFDIYQELSMDQINDIFNFYSVFIQALADYKFWLESENFAIAEDFILEYFKLDSMRVMFYAVAQLFCGRNDATYSALINRSYMNMPEFQEAFQCKSINAMNPITKCMINQCL</sequence>
<proteinExistence type="predicted"/>
<dbReference type="InterPro" id="IPR000718">
    <property type="entry name" value="Peptidase_M13"/>
</dbReference>
<protein>
    <recommendedName>
        <fullName evidence="3">Peptidase M13 N-terminal domain-containing protein</fullName>
    </recommendedName>
</protein>
<dbReference type="InterPro" id="IPR024079">
    <property type="entry name" value="MetalloPept_cat_dom_sf"/>
</dbReference>
<evidence type="ECO:0000313" key="2">
    <source>
        <dbReference type="Proteomes" id="UP000037069"/>
    </source>
</evidence>
<name>A0A0L0CDX3_LUCCU</name>
<dbReference type="Gene3D" id="1.10.1380.10">
    <property type="entry name" value="Neutral endopeptidase , domain2"/>
    <property type="match status" value="1"/>
</dbReference>
<dbReference type="OMA" id="HAEYWQW"/>
<dbReference type="OrthoDB" id="7925137at2759"/>
<dbReference type="PANTHER" id="PTHR11733:SF222">
    <property type="entry name" value="IP12942P"/>
    <property type="match status" value="1"/>
</dbReference>
<keyword evidence="2" id="KW-1185">Reference proteome</keyword>
<reference evidence="1 2" key="1">
    <citation type="journal article" date="2015" name="Nat. Commun.">
        <title>Lucilia cuprina genome unlocks parasitic fly biology to underpin future interventions.</title>
        <authorList>
            <person name="Anstead C.A."/>
            <person name="Korhonen P.K."/>
            <person name="Young N.D."/>
            <person name="Hall R.S."/>
            <person name="Jex A.R."/>
            <person name="Murali S.C."/>
            <person name="Hughes D.S."/>
            <person name="Lee S.F."/>
            <person name="Perry T."/>
            <person name="Stroehlein A.J."/>
            <person name="Ansell B.R."/>
            <person name="Breugelmans B."/>
            <person name="Hofmann A."/>
            <person name="Qu J."/>
            <person name="Dugan S."/>
            <person name="Lee S.L."/>
            <person name="Chao H."/>
            <person name="Dinh H."/>
            <person name="Han Y."/>
            <person name="Doddapaneni H.V."/>
            <person name="Worley K.C."/>
            <person name="Muzny D.M."/>
            <person name="Ioannidis P."/>
            <person name="Waterhouse R.M."/>
            <person name="Zdobnov E.M."/>
            <person name="James P.J."/>
            <person name="Bagnall N.H."/>
            <person name="Kotze A.C."/>
            <person name="Gibbs R.A."/>
            <person name="Richards S."/>
            <person name="Batterham P."/>
            <person name="Gasser R.B."/>
        </authorList>
    </citation>
    <scope>NUCLEOTIDE SEQUENCE [LARGE SCALE GENOMIC DNA]</scope>
    <source>
        <strain evidence="1 2">LS</strain>
        <tissue evidence="1">Full body</tissue>
    </source>
</reference>
<evidence type="ECO:0008006" key="3">
    <source>
        <dbReference type="Google" id="ProtNLM"/>
    </source>
</evidence>
<accession>A0A0L0CDX3</accession>
<dbReference type="PANTHER" id="PTHR11733">
    <property type="entry name" value="ZINC METALLOPROTEASE FAMILY M13 NEPRILYSIN-RELATED"/>
    <property type="match status" value="1"/>
</dbReference>
<gene>
    <name evidence="1" type="ORF">FF38_10671</name>
</gene>
<dbReference type="Gene3D" id="3.40.390.10">
    <property type="entry name" value="Collagenase (Catalytic Domain)"/>
    <property type="match status" value="2"/>
</dbReference>
<dbReference type="GO" id="GO:0005886">
    <property type="term" value="C:plasma membrane"/>
    <property type="evidence" value="ECO:0007669"/>
    <property type="project" value="TreeGrafter"/>
</dbReference>
<dbReference type="PROSITE" id="PS51885">
    <property type="entry name" value="NEPRILYSIN"/>
    <property type="match status" value="1"/>
</dbReference>
<comment type="caution">
    <text evidence="1">The sequence shown here is derived from an EMBL/GenBank/DDBJ whole genome shotgun (WGS) entry which is preliminary data.</text>
</comment>
<evidence type="ECO:0000313" key="1">
    <source>
        <dbReference type="EMBL" id="KNC30402.1"/>
    </source>
</evidence>
<dbReference type="SUPFAM" id="SSF55486">
    <property type="entry name" value="Metalloproteases ('zincins'), catalytic domain"/>
    <property type="match status" value="1"/>
</dbReference>
<dbReference type="AlphaFoldDB" id="A0A0L0CDX3"/>
<dbReference type="EMBL" id="JRES01000531">
    <property type="protein sequence ID" value="KNC30402.1"/>
    <property type="molecule type" value="Genomic_DNA"/>
</dbReference>
<dbReference type="GO" id="GO:0006508">
    <property type="term" value="P:proteolysis"/>
    <property type="evidence" value="ECO:0007669"/>
    <property type="project" value="InterPro"/>
</dbReference>
<dbReference type="GO" id="GO:0004222">
    <property type="term" value="F:metalloendopeptidase activity"/>
    <property type="evidence" value="ECO:0007669"/>
    <property type="project" value="InterPro"/>
</dbReference>
<dbReference type="Proteomes" id="UP000037069">
    <property type="component" value="Unassembled WGS sequence"/>
</dbReference>
<dbReference type="InterPro" id="IPR042089">
    <property type="entry name" value="Peptidase_M13_dom_2"/>
</dbReference>
<organism evidence="1 2">
    <name type="scientific">Lucilia cuprina</name>
    <name type="common">Green bottle fly</name>
    <name type="synonym">Australian sheep blowfly</name>
    <dbReference type="NCBI Taxonomy" id="7375"/>
    <lineage>
        <taxon>Eukaryota</taxon>
        <taxon>Metazoa</taxon>
        <taxon>Ecdysozoa</taxon>
        <taxon>Arthropoda</taxon>
        <taxon>Hexapoda</taxon>
        <taxon>Insecta</taxon>
        <taxon>Pterygota</taxon>
        <taxon>Neoptera</taxon>
        <taxon>Endopterygota</taxon>
        <taxon>Diptera</taxon>
        <taxon>Brachycera</taxon>
        <taxon>Muscomorpha</taxon>
        <taxon>Oestroidea</taxon>
        <taxon>Calliphoridae</taxon>
        <taxon>Luciliinae</taxon>
        <taxon>Lucilia</taxon>
    </lineage>
</organism>